<evidence type="ECO:0000256" key="6">
    <source>
        <dbReference type="ARBA" id="ARBA00022737"/>
    </source>
</evidence>
<dbReference type="SMART" id="SM00327">
    <property type="entry name" value="VWA"/>
    <property type="match status" value="1"/>
</dbReference>
<dbReference type="PANTHER" id="PTHR23220">
    <property type="entry name" value="INTEGRIN ALPHA"/>
    <property type="match status" value="1"/>
</dbReference>
<organism evidence="25 26">
    <name type="scientific">Monodon monoceros</name>
    <name type="common">Narwhal</name>
    <name type="synonym">Ceratodon monodon</name>
    <dbReference type="NCBI Taxonomy" id="40151"/>
    <lineage>
        <taxon>Eukaryota</taxon>
        <taxon>Metazoa</taxon>
        <taxon>Chordata</taxon>
        <taxon>Craniata</taxon>
        <taxon>Vertebrata</taxon>
        <taxon>Euteleostomi</taxon>
        <taxon>Mammalia</taxon>
        <taxon>Eutheria</taxon>
        <taxon>Laurasiatheria</taxon>
        <taxon>Artiodactyla</taxon>
        <taxon>Whippomorpha</taxon>
        <taxon>Cetacea</taxon>
        <taxon>Odontoceti</taxon>
        <taxon>Monodontidae</taxon>
        <taxon>Monodon</taxon>
    </lineage>
</organism>
<evidence type="ECO:0000256" key="23">
    <source>
        <dbReference type="RuleBase" id="RU003762"/>
    </source>
</evidence>
<dbReference type="GO" id="GO:0005925">
    <property type="term" value="C:focal adhesion"/>
    <property type="evidence" value="ECO:0007669"/>
    <property type="project" value="Ensembl"/>
</dbReference>
<dbReference type="InterPro" id="IPR048286">
    <property type="entry name" value="Integrin_alpha_Ig-like_3"/>
</dbReference>
<keyword evidence="5 23" id="KW-0732">Signal</keyword>
<dbReference type="Proteomes" id="UP000694561">
    <property type="component" value="Unplaced"/>
</dbReference>
<reference evidence="25" key="1">
    <citation type="submission" date="2025-08" db="UniProtKB">
        <authorList>
            <consortium name="Ensembl"/>
        </authorList>
    </citation>
    <scope>IDENTIFICATION</scope>
</reference>
<dbReference type="SUPFAM" id="SSF69318">
    <property type="entry name" value="Integrin alpha N-terminal domain"/>
    <property type="match status" value="1"/>
</dbReference>
<dbReference type="FunFam" id="2.60.40.1510:FF:000016">
    <property type="entry name" value="Integrin subunit alpha 1"/>
    <property type="match status" value="1"/>
</dbReference>
<dbReference type="GO" id="GO:0008285">
    <property type="term" value="P:negative regulation of cell population proliferation"/>
    <property type="evidence" value="ECO:0007669"/>
    <property type="project" value="Ensembl"/>
</dbReference>
<dbReference type="PRINTS" id="PR01185">
    <property type="entry name" value="INTEGRINA"/>
</dbReference>
<evidence type="ECO:0000256" key="12">
    <source>
        <dbReference type="ARBA" id="ARBA00023136"/>
    </source>
</evidence>
<evidence type="ECO:0000256" key="5">
    <source>
        <dbReference type="ARBA" id="ARBA00022729"/>
    </source>
</evidence>
<keyword evidence="14 23" id="KW-0675">Receptor</keyword>
<dbReference type="FunFam" id="2.130.10.130:FF:000001">
    <property type="entry name" value="Integrin subunit alpha 10"/>
    <property type="match status" value="1"/>
</dbReference>
<comment type="similarity">
    <text evidence="2 23">Belongs to the integrin alpha chain family.</text>
</comment>
<dbReference type="RefSeq" id="XP_029073061.1">
    <property type="nucleotide sequence ID" value="XM_029217228.1"/>
</dbReference>
<gene>
    <name evidence="25" type="primary">ITGA1</name>
</gene>
<dbReference type="Pfam" id="PF00092">
    <property type="entry name" value="VWA"/>
    <property type="match status" value="1"/>
</dbReference>
<keyword evidence="26" id="KW-1185">Reference proteome</keyword>
<dbReference type="CDD" id="cd01469">
    <property type="entry name" value="vWA_integrins_alpha_subunit"/>
    <property type="match status" value="1"/>
</dbReference>
<dbReference type="GO" id="GO:0098639">
    <property type="term" value="F:collagen binding involved in cell-matrix adhesion"/>
    <property type="evidence" value="ECO:0007669"/>
    <property type="project" value="Ensembl"/>
</dbReference>
<dbReference type="InterPro" id="IPR013517">
    <property type="entry name" value="FG-GAP"/>
</dbReference>
<evidence type="ECO:0000256" key="3">
    <source>
        <dbReference type="ARBA" id="ARBA00022692"/>
    </source>
</evidence>
<dbReference type="SMART" id="SM00191">
    <property type="entry name" value="Int_alpha"/>
    <property type="match status" value="5"/>
</dbReference>
<evidence type="ECO:0000313" key="26">
    <source>
        <dbReference type="Proteomes" id="UP000694561"/>
    </source>
</evidence>
<evidence type="ECO:0000256" key="9">
    <source>
        <dbReference type="ARBA" id="ARBA00022889"/>
    </source>
</evidence>
<dbReference type="InterPro" id="IPR032695">
    <property type="entry name" value="Integrin_dom_sf"/>
</dbReference>
<evidence type="ECO:0000256" key="14">
    <source>
        <dbReference type="ARBA" id="ARBA00023170"/>
    </source>
</evidence>
<dbReference type="PANTHER" id="PTHR23220:SF22">
    <property type="entry name" value="INTEGRIN ALPHA-1"/>
    <property type="match status" value="1"/>
</dbReference>
<keyword evidence="15" id="KW-0325">Glycoprotein</keyword>
<evidence type="ECO:0000259" key="24">
    <source>
        <dbReference type="PROSITE" id="PS50234"/>
    </source>
</evidence>
<evidence type="ECO:0000256" key="8">
    <source>
        <dbReference type="ARBA" id="ARBA00022842"/>
    </source>
</evidence>
<evidence type="ECO:0000256" key="4">
    <source>
        <dbReference type="ARBA" id="ARBA00022723"/>
    </source>
</evidence>
<evidence type="ECO:0000256" key="1">
    <source>
        <dbReference type="ARBA" id="ARBA00004479"/>
    </source>
</evidence>
<dbReference type="Gene3D" id="1.20.5.930">
    <property type="entry name" value="Bicelle-embedded integrin alpha(iib) transmembrane segment"/>
    <property type="match status" value="1"/>
</dbReference>
<dbReference type="InterPro" id="IPR002035">
    <property type="entry name" value="VWF_A"/>
</dbReference>
<evidence type="ECO:0000256" key="16">
    <source>
        <dbReference type="ARBA" id="ARBA00060033"/>
    </source>
</evidence>
<dbReference type="InterPro" id="IPR018184">
    <property type="entry name" value="Integrin_alpha_C_CS"/>
</dbReference>
<dbReference type="PROSITE" id="PS51470">
    <property type="entry name" value="FG_GAP"/>
    <property type="match status" value="4"/>
</dbReference>
<evidence type="ECO:0000256" key="7">
    <source>
        <dbReference type="ARBA" id="ARBA00022837"/>
    </source>
</evidence>
<dbReference type="GO" id="GO:0009897">
    <property type="term" value="C:external side of plasma membrane"/>
    <property type="evidence" value="ECO:0007669"/>
    <property type="project" value="Ensembl"/>
</dbReference>
<dbReference type="GO" id="GO:0019903">
    <property type="term" value="F:protein phosphatase binding"/>
    <property type="evidence" value="ECO:0007669"/>
    <property type="project" value="Ensembl"/>
</dbReference>
<dbReference type="Gene3D" id="3.40.50.410">
    <property type="entry name" value="von Willebrand factor, type A domain"/>
    <property type="match status" value="1"/>
</dbReference>
<feature type="chain" id="PRO_5034611686" description="Integrin alpha-1" evidence="23">
    <location>
        <begin position="28"/>
        <end position="1178"/>
    </location>
</feature>
<feature type="repeat" description="FG-GAP" evidence="22">
    <location>
        <begin position="555"/>
        <end position="613"/>
    </location>
</feature>
<evidence type="ECO:0000256" key="11">
    <source>
        <dbReference type="ARBA" id="ARBA00023037"/>
    </source>
</evidence>
<dbReference type="InterPro" id="IPR013649">
    <property type="entry name" value="Integrin_alpha_Ig-like_1"/>
</dbReference>
<dbReference type="InterPro" id="IPR000413">
    <property type="entry name" value="Integrin_alpha"/>
</dbReference>
<dbReference type="Gene3D" id="2.60.40.1510">
    <property type="entry name" value="ntegrin, alpha v. Chain A, domain 3"/>
    <property type="match status" value="1"/>
</dbReference>
<accession>A0A8C6AE50</accession>
<keyword evidence="3 23" id="KW-0812">Transmembrane</keyword>
<keyword evidence="9 23" id="KW-0130">Cell adhesion</keyword>
<keyword evidence="6" id="KW-0677">Repeat</keyword>
<dbReference type="GO" id="GO:0045178">
    <property type="term" value="C:basal part of cell"/>
    <property type="evidence" value="ECO:0007669"/>
    <property type="project" value="Ensembl"/>
</dbReference>
<dbReference type="Gene3D" id="2.130.10.130">
    <property type="entry name" value="Integrin alpha, N-terminal"/>
    <property type="match status" value="1"/>
</dbReference>
<dbReference type="GO" id="GO:0019211">
    <property type="term" value="F:phosphatase activator activity"/>
    <property type="evidence" value="ECO:0007669"/>
    <property type="project" value="Ensembl"/>
</dbReference>
<keyword evidence="13" id="KW-1015">Disulfide bond</keyword>
<dbReference type="InterPro" id="IPR013519">
    <property type="entry name" value="Int_alpha_beta-p"/>
</dbReference>
<dbReference type="GO" id="GO:0005178">
    <property type="term" value="F:integrin binding"/>
    <property type="evidence" value="ECO:0007669"/>
    <property type="project" value="TreeGrafter"/>
</dbReference>
<feature type="transmembrane region" description="Helical" evidence="23">
    <location>
        <begin position="1141"/>
        <end position="1168"/>
    </location>
</feature>
<dbReference type="GO" id="GO:0042059">
    <property type="term" value="P:negative regulation of epidermal growth factor receptor signaling pathway"/>
    <property type="evidence" value="ECO:0007669"/>
    <property type="project" value="Ensembl"/>
</dbReference>
<keyword evidence="10 23" id="KW-1133">Transmembrane helix</keyword>
<dbReference type="GO" id="GO:0030593">
    <property type="term" value="P:neutrophil chemotaxis"/>
    <property type="evidence" value="ECO:0007669"/>
    <property type="project" value="Ensembl"/>
</dbReference>
<dbReference type="GO" id="GO:0033627">
    <property type="term" value="P:cell adhesion mediated by integrin"/>
    <property type="evidence" value="ECO:0007669"/>
    <property type="project" value="TreeGrafter"/>
</dbReference>
<comment type="subcellular location">
    <subcellularLocation>
        <location evidence="1 23">Membrane</location>
        <topology evidence="1 23">Single-pass type I membrane protein</topology>
    </subcellularLocation>
</comment>
<dbReference type="FunFam" id="2.60.40.1460:FF:000001">
    <property type="entry name" value="Integrin, alpha V"/>
    <property type="match status" value="1"/>
</dbReference>
<evidence type="ECO:0000256" key="21">
    <source>
        <dbReference type="ARBA" id="ARBA00082206"/>
    </source>
</evidence>
<evidence type="ECO:0000256" key="18">
    <source>
        <dbReference type="ARBA" id="ARBA00068416"/>
    </source>
</evidence>
<dbReference type="SUPFAM" id="SSF69179">
    <property type="entry name" value="Integrin domains"/>
    <property type="match status" value="3"/>
</dbReference>
<evidence type="ECO:0000256" key="19">
    <source>
        <dbReference type="ARBA" id="ARBA00079515"/>
    </source>
</evidence>
<evidence type="ECO:0000256" key="2">
    <source>
        <dbReference type="ARBA" id="ARBA00008054"/>
    </source>
</evidence>
<dbReference type="InterPro" id="IPR048285">
    <property type="entry name" value="Integrin_alpha_Ig-like_2"/>
</dbReference>
<dbReference type="PROSITE" id="PS50234">
    <property type="entry name" value="VWFA"/>
    <property type="match status" value="1"/>
</dbReference>
<dbReference type="FunFam" id="3.40.50.410:FF:000012">
    <property type="entry name" value="Integrin, alpha 10"/>
    <property type="match status" value="1"/>
</dbReference>
<dbReference type="GeneID" id="114892382"/>
<dbReference type="PRINTS" id="PR00453">
    <property type="entry name" value="VWFADOMAIN"/>
</dbReference>
<dbReference type="GeneTree" id="ENSGT00940000157646"/>
<comment type="function">
    <text evidence="16">Integrin alpha-1/beta-1 is a receptor for laminin and collagen. It recognizes the proline-hydroxylated sequence G-F-P-G-E-R in collagen. Involved in anchorage-dependent, negative regulation of EGF-stimulated cell growth.</text>
</comment>
<dbReference type="Gene3D" id="2.60.40.1460">
    <property type="entry name" value="Integrin domains. Chain A, domain 2"/>
    <property type="match status" value="1"/>
</dbReference>
<feature type="signal peptide" evidence="23">
    <location>
        <begin position="1"/>
        <end position="27"/>
    </location>
</feature>
<sequence length="1178" mass="130582">MDPRRRASPGVAVACCWLLTVLGFCISFNVDVKNSLTFSGPVEDMFGYTVQQYENAEGKWVLVGSPLVGQPKNRTGDVYKCPVGRGESLPCIKLDLPVNTSIPNVTEVKENMTFGSTLVTNPNGGFLACGPLYAYRCGHLHYTTGICSDVSPTFQVVNSIAPVQECSTQLDIVIVLDGSNSIYPWESVTAFLNDLLERMDIGPKQTQVGIVQYGENVTHEFNLNKYSSTEEVLVAANKIVQRGGRQTMTALGIDTARKEAFTEARGARRGVKKVMVIVTDGESHDNHQLNKVIQDCDDESIQRFSIAILGSYNRGNLSAEKFVEEIKSIASEPTEKHFFNVSDELALVTIVEALGERIFALEATADQSAASFEMEMSQTGFSAHYSQDWVMLGAVGAYDWNGTVVMQKANQILIPQNTTFNVESTKKNEPLASYLGYTVNSATVSGDVLYIAGQPRYNHTGQVVIYRMEDGDIRILQTLHGEQIGSYFGSVLTTIDIDKDSNTDILLVGAPMFMGTEKEEQGKVYIYALNQTRFEYQMSLEPMKQTCCSSLKHNSCTKENKNEPCGARFGTAISAVKDLNLDGFNDIVIGAPLEDDHGGAVYIYHGSGKTIREEYAQRIPSGGDGETLKFFGQSIHGEMDLNGDGLTDVTIGGLGGAALFWSRDVAVVKVTMNFEPNKVNIQKKNCRVEGKETVCINATVCFDVKLKSKEDRVYEADMQYRITLDSLRQISRSFFSGTQERKIQRNITVRESECTKHSFYMLDKHDFRDSVRITLDFNLTDPENGPVLDDSLPNSVHEYIPFAKDCGNKEKCISDLALDVSTTEKGLLIVRSHNDKFNVSLTVKNKEDSAYNTRTIVNYSPNLIFSGIEAIQKDSCESNHNITCKVGYPFLRRGEMVTFKILFQFNSSYLMENVIIHLSTTSDSEEPPEALFDNEVNVSIPVKYEVGLQFYSSASEYHISIAANETVPEIISSTEDIGNEINIFYLIRKSGHFPMPELKLSISFPNMTSDGFPVLYSSGWSSSENVNCRPSSLQDPFGINSGKKMIISKSEDIKRGAILDCSACKFATITCNLIPSDMSQVNVSLILWKPTFIKAHFSSLNLTIGAELQSENTSLVLRAGNQKRELAIQISKDGLPGRVPLWVILLSAFAGLLLLMLLILALWKIGFFKRPLKKKMEK</sequence>
<dbReference type="GO" id="GO:0045123">
    <property type="term" value="P:cellular extravasation"/>
    <property type="evidence" value="ECO:0007669"/>
    <property type="project" value="Ensembl"/>
</dbReference>
<evidence type="ECO:0000256" key="17">
    <source>
        <dbReference type="ARBA" id="ARBA00063501"/>
    </source>
</evidence>
<feature type="domain" description="VWFA" evidence="24">
    <location>
        <begin position="171"/>
        <end position="354"/>
    </location>
</feature>
<comment type="subunit">
    <text evidence="17">Heterodimer of an alpha and a beta subunit. Alpha-1 associates with beta-1. Interacts with RAB21. Interacts (via cytoplasmic domain) with PTPN2; activates PTPN2 phosphatase activity towards EGFR and negatively regulates EGF signaling.</text>
</comment>
<evidence type="ECO:0000256" key="15">
    <source>
        <dbReference type="ARBA" id="ARBA00023180"/>
    </source>
</evidence>
<keyword evidence="8" id="KW-0460">Magnesium</keyword>
<feature type="repeat" description="FG-GAP" evidence="22">
    <location>
        <begin position="29"/>
        <end position="90"/>
    </location>
</feature>
<dbReference type="PROSITE" id="PS00242">
    <property type="entry name" value="INTEGRIN_ALPHA"/>
    <property type="match status" value="1"/>
</dbReference>
<dbReference type="OrthoDB" id="5317514at2759"/>
<dbReference type="AlphaFoldDB" id="A0A8C6AE50"/>
<protein>
    <recommendedName>
        <fullName evidence="18">Integrin alpha-1</fullName>
    </recommendedName>
    <alternativeName>
        <fullName evidence="20">CD49 antigen-like family member A</fullName>
    </alternativeName>
    <alternativeName>
        <fullName evidence="21">Laminin and collagen receptor</fullName>
    </alternativeName>
    <alternativeName>
        <fullName evidence="19">VLA-1</fullName>
    </alternativeName>
</protein>
<dbReference type="GO" id="GO:0007229">
    <property type="term" value="P:integrin-mediated signaling pathway"/>
    <property type="evidence" value="ECO:0007669"/>
    <property type="project" value="UniProtKB-KW"/>
</dbReference>
<dbReference type="Pfam" id="PF20806">
    <property type="entry name" value="Integrin_A_Ig_3"/>
    <property type="match status" value="1"/>
</dbReference>
<dbReference type="Pfam" id="PF20805">
    <property type="entry name" value="Integrin_A_Ig_2"/>
    <property type="match status" value="1"/>
</dbReference>
<dbReference type="Pfam" id="PF01839">
    <property type="entry name" value="FG-GAP"/>
    <property type="match status" value="2"/>
</dbReference>
<evidence type="ECO:0000313" key="25">
    <source>
        <dbReference type="Ensembl" id="ENSMMNP00015000119.1"/>
    </source>
</evidence>
<dbReference type="CTD" id="3672"/>
<dbReference type="InterPro" id="IPR028994">
    <property type="entry name" value="Integrin_alpha_N"/>
</dbReference>
<evidence type="ECO:0000256" key="10">
    <source>
        <dbReference type="ARBA" id="ARBA00022989"/>
    </source>
</evidence>
<keyword evidence="7" id="KW-0106">Calcium</keyword>
<keyword evidence="11 23" id="KW-0401">Integrin</keyword>
<dbReference type="GO" id="GO:0034665">
    <property type="term" value="C:integrin alpha1-beta1 complex"/>
    <property type="evidence" value="ECO:0007669"/>
    <property type="project" value="Ensembl"/>
</dbReference>
<feature type="repeat" description="FG-GAP" evidence="22">
    <location>
        <begin position="617"/>
        <end position="677"/>
    </location>
</feature>
<evidence type="ECO:0000256" key="13">
    <source>
        <dbReference type="ARBA" id="ARBA00023157"/>
    </source>
</evidence>
<reference evidence="25" key="2">
    <citation type="submission" date="2025-09" db="UniProtKB">
        <authorList>
            <consortium name="Ensembl"/>
        </authorList>
    </citation>
    <scope>IDENTIFICATION</scope>
</reference>
<name>A0A8C6AE50_MONMO</name>
<dbReference type="GO" id="GO:0098609">
    <property type="term" value="P:cell-cell adhesion"/>
    <property type="evidence" value="ECO:0007669"/>
    <property type="project" value="TreeGrafter"/>
</dbReference>
<proteinExistence type="inferred from homology"/>
<feature type="repeat" description="FG-GAP" evidence="22">
    <location>
        <begin position="474"/>
        <end position="536"/>
    </location>
</feature>
<dbReference type="Gene3D" id="2.60.40.1530">
    <property type="entry name" value="ntegrin, alpha v. Chain A, domain 4"/>
    <property type="match status" value="1"/>
</dbReference>
<dbReference type="InterPro" id="IPR036465">
    <property type="entry name" value="vWFA_dom_sf"/>
</dbReference>
<evidence type="ECO:0000256" key="22">
    <source>
        <dbReference type="PROSITE-ProRule" id="PRU00803"/>
    </source>
</evidence>
<dbReference type="SUPFAM" id="SSF53300">
    <property type="entry name" value="vWA-like"/>
    <property type="match status" value="1"/>
</dbReference>
<keyword evidence="12 23" id="KW-0472">Membrane</keyword>
<keyword evidence="4" id="KW-0479">Metal-binding</keyword>
<evidence type="ECO:0000256" key="20">
    <source>
        <dbReference type="ARBA" id="ARBA00080515"/>
    </source>
</evidence>
<dbReference type="Pfam" id="PF08441">
    <property type="entry name" value="Integrin_A_Ig_1"/>
    <property type="match status" value="1"/>
</dbReference>
<dbReference type="GO" id="GO:0046872">
    <property type="term" value="F:metal ion binding"/>
    <property type="evidence" value="ECO:0007669"/>
    <property type="project" value="UniProtKB-KW"/>
</dbReference>
<dbReference type="Ensembl" id="ENSMMNT00015000139.1">
    <property type="protein sequence ID" value="ENSMMNP00015000119.1"/>
    <property type="gene ID" value="ENSMMNG00015000087.1"/>
</dbReference>